<sequence>MLSFFQLQDPGVSPNSNGLPGLPALREIVGALQTFSLVVCVAAFVISAVAWAMGSLGSNSHYAGRGKLGCLIAAGAAILIASANPIIRFFSGIQIG</sequence>
<name>A0A4R8A0Z6_9ACTN</name>
<dbReference type="Pfam" id="PF19607">
    <property type="entry name" value="DUF6112"/>
    <property type="match status" value="1"/>
</dbReference>
<keyword evidence="1" id="KW-0812">Transmembrane</keyword>
<dbReference type="OrthoDB" id="3873029at2"/>
<keyword evidence="3" id="KW-1185">Reference proteome</keyword>
<keyword evidence="1" id="KW-0472">Membrane</keyword>
<evidence type="ECO:0000313" key="3">
    <source>
        <dbReference type="Proteomes" id="UP000295447"/>
    </source>
</evidence>
<evidence type="ECO:0008006" key="4">
    <source>
        <dbReference type="Google" id="ProtNLM"/>
    </source>
</evidence>
<organism evidence="2 3">
    <name type="scientific">Kribbella kalugense</name>
    <dbReference type="NCBI Taxonomy" id="2512221"/>
    <lineage>
        <taxon>Bacteria</taxon>
        <taxon>Bacillati</taxon>
        <taxon>Actinomycetota</taxon>
        <taxon>Actinomycetes</taxon>
        <taxon>Propionibacteriales</taxon>
        <taxon>Kribbellaceae</taxon>
        <taxon>Kribbella</taxon>
    </lineage>
</organism>
<dbReference type="EMBL" id="SODF01000001">
    <property type="protein sequence ID" value="TDW24167.1"/>
    <property type="molecule type" value="Genomic_DNA"/>
</dbReference>
<proteinExistence type="predicted"/>
<dbReference type="Proteomes" id="UP000295447">
    <property type="component" value="Unassembled WGS sequence"/>
</dbReference>
<dbReference type="InterPro" id="IPR046094">
    <property type="entry name" value="DUF6112"/>
</dbReference>
<evidence type="ECO:0000256" key="1">
    <source>
        <dbReference type="SAM" id="Phobius"/>
    </source>
</evidence>
<dbReference type="RefSeq" id="WP_134119365.1">
    <property type="nucleotide sequence ID" value="NZ_SODF01000001.1"/>
</dbReference>
<keyword evidence="1" id="KW-1133">Transmembrane helix</keyword>
<evidence type="ECO:0000313" key="2">
    <source>
        <dbReference type="EMBL" id="TDW24167.1"/>
    </source>
</evidence>
<feature type="transmembrane region" description="Helical" evidence="1">
    <location>
        <begin position="35"/>
        <end position="56"/>
    </location>
</feature>
<reference evidence="2 3" key="1">
    <citation type="submission" date="2019-03" db="EMBL/GenBank/DDBJ databases">
        <title>Genomic Encyclopedia of Type Strains, Phase III (KMG-III): the genomes of soil and plant-associated and newly described type strains.</title>
        <authorList>
            <person name="Whitman W."/>
        </authorList>
    </citation>
    <scope>NUCLEOTIDE SEQUENCE [LARGE SCALE GENOMIC DNA]</scope>
    <source>
        <strain evidence="2 3">VKM Ac-2570</strain>
    </source>
</reference>
<feature type="transmembrane region" description="Helical" evidence="1">
    <location>
        <begin position="68"/>
        <end position="87"/>
    </location>
</feature>
<accession>A0A4R8A0Z6</accession>
<gene>
    <name evidence="2" type="ORF">EV650_3033</name>
</gene>
<protein>
    <recommendedName>
        <fullName evidence="4">TrbC/VIRB2 family protein</fullName>
    </recommendedName>
</protein>
<comment type="caution">
    <text evidence="2">The sequence shown here is derived from an EMBL/GenBank/DDBJ whole genome shotgun (WGS) entry which is preliminary data.</text>
</comment>
<dbReference type="AlphaFoldDB" id="A0A4R8A0Z6"/>